<dbReference type="OrthoDB" id="251770at2759"/>
<dbReference type="EMBL" id="CM001223">
    <property type="protein sequence ID" value="AES81324.2"/>
    <property type="molecule type" value="Genomic_DNA"/>
</dbReference>
<dbReference type="CDD" id="cd00027">
    <property type="entry name" value="BRCT"/>
    <property type="match status" value="1"/>
</dbReference>
<evidence type="ECO:0000259" key="3">
    <source>
        <dbReference type="PROSITE" id="PS50172"/>
    </source>
</evidence>
<dbReference type="SUPFAM" id="SSF52113">
    <property type="entry name" value="BRCT domain"/>
    <property type="match status" value="3"/>
</dbReference>
<accession>A0A0C3WCH3</accession>
<dbReference type="GO" id="GO:0005085">
    <property type="term" value="F:guanyl-nucleotide exchange factor activity"/>
    <property type="evidence" value="ECO:0000318"/>
    <property type="project" value="GO_Central"/>
</dbReference>
<evidence type="ECO:0000313" key="5">
    <source>
        <dbReference type="EnsemblPlants" id="AES81324"/>
    </source>
</evidence>
<evidence type="ECO:0000256" key="1">
    <source>
        <dbReference type="ARBA" id="ARBA00022737"/>
    </source>
</evidence>
<dbReference type="FunFam" id="3.40.50.10190:FF:000010">
    <property type="entry name" value="DNA topoisomerase II binding protein 1"/>
    <property type="match status" value="1"/>
</dbReference>
<dbReference type="GO" id="GO:0007399">
    <property type="term" value="P:nervous system development"/>
    <property type="evidence" value="ECO:0000318"/>
    <property type="project" value="GO_Central"/>
</dbReference>
<dbReference type="Gene3D" id="3.40.50.10190">
    <property type="entry name" value="BRCT domain"/>
    <property type="match status" value="4"/>
</dbReference>
<dbReference type="GO" id="GO:0005938">
    <property type="term" value="C:cell cortex"/>
    <property type="evidence" value="ECO:0000318"/>
    <property type="project" value="GO_Central"/>
</dbReference>
<evidence type="ECO:0000313" key="6">
    <source>
        <dbReference type="Proteomes" id="UP000002051"/>
    </source>
</evidence>
<dbReference type="Pfam" id="PF12738">
    <property type="entry name" value="PTCB-BRCT"/>
    <property type="match status" value="1"/>
</dbReference>
<dbReference type="Pfam" id="PF00533">
    <property type="entry name" value="BRCT"/>
    <property type="match status" value="1"/>
</dbReference>
<keyword evidence="1" id="KW-0677">Repeat</keyword>
<dbReference type="GO" id="GO:0000281">
    <property type="term" value="P:mitotic cytokinesis"/>
    <property type="evidence" value="ECO:0000318"/>
    <property type="project" value="GO_Central"/>
</dbReference>
<reference evidence="5" key="3">
    <citation type="submission" date="2015-04" db="UniProtKB">
        <authorList>
            <consortium name="EnsemblPlants"/>
        </authorList>
    </citation>
    <scope>IDENTIFICATION</scope>
    <source>
        <strain evidence="5">cv. Jemalong A17</strain>
    </source>
</reference>
<dbReference type="Proteomes" id="UP000002051">
    <property type="component" value="Unassembled WGS sequence"/>
</dbReference>
<dbReference type="AlphaFoldDB" id="G7KSM4"/>
<feature type="domain" description="BRCT" evidence="3">
    <location>
        <begin position="2"/>
        <end position="96"/>
    </location>
</feature>
<feature type="region of interest" description="Disordered" evidence="2">
    <location>
        <begin position="644"/>
        <end position="678"/>
    </location>
</feature>
<dbReference type="STRING" id="3880.G7KSM4"/>
<dbReference type="PROSITE" id="PS50172">
    <property type="entry name" value="BRCT"/>
    <property type="match status" value="4"/>
</dbReference>
<dbReference type="HOGENOM" id="CLU_026054_0_0_1"/>
<evidence type="ECO:0000313" key="4">
    <source>
        <dbReference type="EMBL" id="AES81324.2"/>
    </source>
</evidence>
<feature type="domain" description="BRCT" evidence="3">
    <location>
        <begin position="118"/>
        <end position="185"/>
    </location>
</feature>
<feature type="domain" description="BRCT" evidence="3">
    <location>
        <begin position="188"/>
        <end position="272"/>
    </location>
</feature>
<accession>G7KSM4</accession>
<dbReference type="InterPro" id="IPR036420">
    <property type="entry name" value="BRCT_dom_sf"/>
</dbReference>
<dbReference type="PANTHER" id="PTHR13561:SF20">
    <property type="entry name" value="DNA TOPOISOMERASE 2-BINDING PROTEIN 1"/>
    <property type="match status" value="1"/>
</dbReference>
<organism evidence="4 6">
    <name type="scientific">Medicago truncatula</name>
    <name type="common">Barrel medic</name>
    <name type="synonym">Medicago tribuloides</name>
    <dbReference type="NCBI Taxonomy" id="3880"/>
    <lineage>
        <taxon>Eukaryota</taxon>
        <taxon>Viridiplantae</taxon>
        <taxon>Streptophyta</taxon>
        <taxon>Embryophyta</taxon>
        <taxon>Tracheophyta</taxon>
        <taxon>Spermatophyta</taxon>
        <taxon>Magnoliopsida</taxon>
        <taxon>eudicotyledons</taxon>
        <taxon>Gunneridae</taxon>
        <taxon>Pentapetalae</taxon>
        <taxon>rosids</taxon>
        <taxon>fabids</taxon>
        <taxon>Fabales</taxon>
        <taxon>Fabaceae</taxon>
        <taxon>Papilionoideae</taxon>
        <taxon>50 kb inversion clade</taxon>
        <taxon>NPAAA clade</taxon>
        <taxon>Hologalegina</taxon>
        <taxon>IRL clade</taxon>
        <taxon>Trifolieae</taxon>
        <taxon>Medicago</taxon>
    </lineage>
</organism>
<dbReference type="PANTHER" id="PTHR13561">
    <property type="entry name" value="DNA REPLICATION REGULATOR DPB11-RELATED"/>
    <property type="match status" value="1"/>
</dbReference>
<reference evidence="4 6" key="2">
    <citation type="journal article" date="2014" name="BMC Genomics">
        <title>An improved genome release (version Mt4.0) for the model legume Medicago truncatula.</title>
        <authorList>
            <person name="Tang H."/>
            <person name="Krishnakumar V."/>
            <person name="Bidwell S."/>
            <person name="Rosen B."/>
            <person name="Chan A."/>
            <person name="Zhou S."/>
            <person name="Gentzbittel L."/>
            <person name="Childs K.L."/>
            <person name="Yandell M."/>
            <person name="Gundlach H."/>
            <person name="Mayer K.F."/>
            <person name="Schwartz D.C."/>
            <person name="Town C.D."/>
        </authorList>
    </citation>
    <scope>GENOME REANNOTATION</scope>
    <source>
        <strain evidence="4">A17</strain>
        <strain evidence="5 6">cv. Jemalong A17</strain>
    </source>
</reference>
<dbReference type="eggNOG" id="KOG1929">
    <property type="taxonomic scope" value="Eukaryota"/>
</dbReference>
<dbReference type="InterPro" id="IPR001357">
    <property type="entry name" value="BRCT_dom"/>
</dbReference>
<feature type="domain" description="BRCT" evidence="3">
    <location>
        <begin position="372"/>
        <end position="464"/>
    </location>
</feature>
<dbReference type="InterPro" id="IPR059215">
    <property type="entry name" value="BRCT2_TopBP1-like"/>
</dbReference>
<keyword evidence="6" id="KW-1185">Reference proteome</keyword>
<gene>
    <name evidence="5" type="primary">11414828</name>
    <name evidence="4" type="ordered locus">MTR_7g090980</name>
</gene>
<evidence type="ECO:0000256" key="2">
    <source>
        <dbReference type="SAM" id="MobiDB-lite"/>
    </source>
</evidence>
<sequence>MKTSKLFDGFNVFISRHLFPPHEFDTVLKAVEENGGQVHIGFDLSRNGENDYHIISCRQHYKFQDLKSKGCKMIGYRCVLQCAKEGRPLPRQAAFTCCLTMEAVKILAYGFDADQMVKIDELMIEMGGALHTTPSSDLNSVIVKNVWAPEYKWALNVLKKPIVSYEWLKQCSDEHQVVPQESYMFLPFSGLKICVTGIQADKRKEMEKLILQNGGKYSAELTKKCTHLISNAPEGDKHKMAKLWGHINIVTMKWFDESIAQRACLNEESYPVQSGSLLSRKVTRNSTAEHSQEKDIGKMQSGSSSRAADSNILVHCAKSLNVDPAATQSKHMLSVSNVPLFVKEADAEAPPLQTSNELNFNRAVANVSESDDDDRYLADCRISLVGFEASEMEKLSNMVRKGGGSQCLYLNDKLTHIVIGNPTEVEREDVVRTVALGVNYAVKTSWLEDCDREKKQVHVLQRYSAYDILFPKGQKKLVEASDRIKKKNLEEKELTIAHVDLAEVLVDYAASEIAELKRRQKEMEMEYVRIDDYLRAKLGPLYGYQKPKNELKIEAYKLYEEDCKSKGIVAISKHHEMGFKKAMEAFGDIAKESCRRNFVTYLNDPVRKENIENHFKGMILRFPGDEIDPNGAKFVYKFVCEVSDSDKPPYSKRARSGIDQPEEQEVHNGTAKKMKYEP</sequence>
<dbReference type="CDD" id="cd17731">
    <property type="entry name" value="BRCT_TopBP1_rpt2_like"/>
    <property type="match status" value="1"/>
</dbReference>
<dbReference type="KEGG" id="mtr:11414828"/>
<dbReference type="PaxDb" id="3880-AES81324"/>
<dbReference type="SMART" id="SM00292">
    <property type="entry name" value="BRCT"/>
    <property type="match status" value="4"/>
</dbReference>
<dbReference type="ExpressionAtlas" id="G7KSM4">
    <property type="expression patterns" value="differential"/>
</dbReference>
<dbReference type="GO" id="GO:0005634">
    <property type="term" value="C:nucleus"/>
    <property type="evidence" value="ECO:0000318"/>
    <property type="project" value="GO_Central"/>
</dbReference>
<feature type="region of interest" description="Disordered" evidence="2">
    <location>
        <begin position="279"/>
        <end position="304"/>
    </location>
</feature>
<reference evidence="4 6" key="1">
    <citation type="journal article" date="2011" name="Nature">
        <title>The Medicago genome provides insight into the evolution of rhizobial symbioses.</title>
        <authorList>
            <person name="Young N.D."/>
            <person name="Debelle F."/>
            <person name="Oldroyd G.E."/>
            <person name="Geurts R."/>
            <person name="Cannon S.B."/>
            <person name="Udvardi M.K."/>
            <person name="Benedito V.A."/>
            <person name="Mayer K.F."/>
            <person name="Gouzy J."/>
            <person name="Schoof H."/>
            <person name="Van de Peer Y."/>
            <person name="Proost S."/>
            <person name="Cook D.R."/>
            <person name="Meyers B.C."/>
            <person name="Spannagl M."/>
            <person name="Cheung F."/>
            <person name="De Mita S."/>
            <person name="Krishnakumar V."/>
            <person name="Gundlach H."/>
            <person name="Zhou S."/>
            <person name="Mudge J."/>
            <person name="Bharti A.K."/>
            <person name="Murray J.D."/>
            <person name="Naoumkina M.A."/>
            <person name="Rosen B."/>
            <person name="Silverstein K.A."/>
            <person name="Tang H."/>
            <person name="Rombauts S."/>
            <person name="Zhao P.X."/>
            <person name="Zhou P."/>
            <person name="Barbe V."/>
            <person name="Bardou P."/>
            <person name="Bechner M."/>
            <person name="Bellec A."/>
            <person name="Berger A."/>
            <person name="Berges H."/>
            <person name="Bidwell S."/>
            <person name="Bisseling T."/>
            <person name="Choisne N."/>
            <person name="Couloux A."/>
            <person name="Denny R."/>
            <person name="Deshpande S."/>
            <person name="Dai X."/>
            <person name="Doyle J.J."/>
            <person name="Dudez A.M."/>
            <person name="Farmer A.D."/>
            <person name="Fouteau S."/>
            <person name="Franken C."/>
            <person name="Gibelin C."/>
            <person name="Gish J."/>
            <person name="Goldstein S."/>
            <person name="Gonzalez A.J."/>
            <person name="Green P.J."/>
            <person name="Hallab A."/>
            <person name="Hartog M."/>
            <person name="Hua A."/>
            <person name="Humphray S.J."/>
            <person name="Jeong D.H."/>
            <person name="Jing Y."/>
            <person name="Jocker A."/>
            <person name="Kenton S.M."/>
            <person name="Kim D.J."/>
            <person name="Klee K."/>
            <person name="Lai H."/>
            <person name="Lang C."/>
            <person name="Lin S."/>
            <person name="Macmil S.L."/>
            <person name="Magdelenat G."/>
            <person name="Matthews L."/>
            <person name="McCorrison J."/>
            <person name="Monaghan E.L."/>
            <person name="Mun J.H."/>
            <person name="Najar F.Z."/>
            <person name="Nicholson C."/>
            <person name="Noirot C."/>
            <person name="O'Bleness M."/>
            <person name="Paule C.R."/>
            <person name="Poulain J."/>
            <person name="Prion F."/>
            <person name="Qin B."/>
            <person name="Qu C."/>
            <person name="Retzel E.F."/>
            <person name="Riddle C."/>
            <person name="Sallet E."/>
            <person name="Samain S."/>
            <person name="Samson N."/>
            <person name="Sanders I."/>
            <person name="Saurat O."/>
            <person name="Scarpelli C."/>
            <person name="Schiex T."/>
            <person name="Segurens B."/>
            <person name="Severin A.J."/>
            <person name="Sherrier D.J."/>
            <person name="Shi R."/>
            <person name="Sims S."/>
            <person name="Singer S.R."/>
            <person name="Sinharoy S."/>
            <person name="Sterck L."/>
            <person name="Viollet A."/>
            <person name="Wang B.B."/>
            <person name="Wang K."/>
            <person name="Wang M."/>
            <person name="Wang X."/>
            <person name="Warfsmann J."/>
            <person name="Weissenbach J."/>
            <person name="White D.D."/>
            <person name="White J.D."/>
            <person name="Wiley G.B."/>
            <person name="Wincker P."/>
            <person name="Xing Y."/>
            <person name="Yang L."/>
            <person name="Yao Z."/>
            <person name="Ying F."/>
            <person name="Zhai J."/>
            <person name="Zhou L."/>
            <person name="Zuber A."/>
            <person name="Denarie J."/>
            <person name="Dixon R.A."/>
            <person name="May G.D."/>
            <person name="Schwartz D.C."/>
            <person name="Rogers J."/>
            <person name="Quetier F."/>
            <person name="Town C.D."/>
            <person name="Roe B.A."/>
        </authorList>
    </citation>
    <scope>NUCLEOTIDE SEQUENCE [LARGE SCALE GENOMIC DNA]</scope>
    <source>
        <strain evidence="4">A17</strain>
        <strain evidence="5 6">cv. Jemalong A17</strain>
    </source>
</reference>
<dbReference type="EnsemblPlants" id="AES81324">
    <property type="protein sequence ID" value="AES81324"/>
    <property type="gene ID" value="MTR_7g090980"/>
</dbReference>
<proteinExistence type="predicted"/>
<protein>
    <submittedName>
        <fullName evidence="4">DNA topoisomerase 2-binding-like protein, putative</fullName>
    </submittedName>
</protein>
<name>G7KSM4_MEDTR</name>